<keyword evidence="3" id="KW-0521">NADP</keyword>
<evidence type="ECO:0000313" key="9">
    <source>
        <dbReference type="Proteomes" id="UP000700706"/>
    </source>
</evidence>
<comment type="function">
    <text evidence="1">The transhydrogenation between NADH and NADP is coupled to respiration and ATP hydrolysis and functions as a proton pump across the membrane.</text>
</comment>
<gene>
    <name evidence="8" type="ORF">JF625_08760</name>
</gene>
<dbReference type="EC" id="7.1.1.1" evidence="2"/>
<dbReference type="InterPro" id="IPR007886">
    <property type="entry name" value="AlaDH/PNT_N"/>
</dbReference>
<dbReference type="PANTHER" id="PTHR10160:SF19">
    <property type="entry name" value="PROTON-TRANSLOCATING NAD(P)(+) TRANSHYDROGENASE"/>
    <property type="match status" value="1"/>
</dbReference>
<reference evidence="8" key="1">
    <citation type="submission" date="2020-06" db="EMBL/GenBank/DDBJ databases">
        <title>Stable isotope informed genome-resolved metagenomics uncovers potential trophic interactions in rhizosphere soil.</title>
        <authorList>
            <person name="Starr E.P."/>
            <person name="Shi S."/>
            <person name="Blazewicz S.J."/>
            <person name="Koch B.J."/>
            <person name="Probst A.J."/>
            <person name="Hungate B.A."/>
            <person name="Pett-Ridge J."/>
            <person name="Firestone M.K."/>
            <person name="Banfield J.F."/>
        </authorList>
    </citation>
    <scope>NUCLEOTIDE SEQUENCE</scope>
    <source>
        <strain evidence="8">YM_69_17</strain>
    </source>
</reference>
<comment type="catalytic activity">
    <reaction evidence="6">
        <text>NAD(+) + NADPH + H(+)(in) = NADH + NADP(+) + H(+)(out)</text>
        <dbReference type="Rhea" id="RHEA:47992"/>
        <dbReference type="ChEBI" id="CHEBI:15378"/>
        <dbReference type="ChEBI" id="CHEBI:57540"/>
        <dbReference type="ChEBI" id="CHEBI:57783"/>
        <dbReference type="ChEBI" id="CHEBI:57945"/>
        <dbReference type="ChEBI" id="CHEBI:58349"/>
        <dbReference type="EC" id="7.1.1.1"/>
    </reaction>
</comment>
<evidence type="ECO:0000313" key="8">
    <source>
        <dbReference type="EMBL" id="MBW8725227.1"/>
    </source>
</evidence>
<dbReference type="GO" id="GO:0008750">
    <property type="term" value="F:proton-translocating NAD(P)+ transhydrogenase activity"/>
    <property type="evidence" value="ECO:0007669"/>
    <property type="project" value="UniProtKB-EC"/>
</dbReference>
<keyword evidence="5" id="KW-0520">NAD</keyword>
<evidence type="ECO:0000256" key="1">
    <source>
        <dbReference type="ARBA" id="ARBA00003943"/>
    </source>
</evidence>
<feature type="non-terminal residue" evidence="8">
    <location>
        <position position="125"/>
    </location>
</feature>
<evidence type="ECO:0000256" key="5">
    <source>
        <dbReference type="ARBA" id="ARBA00023027"/>
    </source>
</evidence>
<evidence type="ECO:0000256" key="2">
    <source>
        <dbReference type="ARBA" id="ARBA00012943"/>
    </source>
</evidence>
<dbReference type="PANTHER" id="PTHR10160">
    <property type="entry name" value="NAD(P) TRANSHYDROGENASE"/>
    <property type="match status" value="1"/>
</dbReference>
<protein>
    <recommendedName>
        <fullName evidence="2">proton-translocating NAD(P)(+) transhydrogenase</fullName>
        <ecNumber evidence="2">7.1.1.1</ecNumber>
    </recommendedName>
</protein>
<dbReference type="SMART" id="SM01003">
    <property type="entry name" value="AlaDh_PNT_N"/>
    <property type="match status" value="1"/>
</dbReference>
<dbReference type="EMBL" id="JAEKLZ010000164">
    <property type="protein sequence ID" value="MBW8725227.1"/>
    <property type="molecule type" value="Genomic_DNA"/>
</dbReference>
<name>A0A952KDH2_9PROT</name>
<proteinExistence type="predicted"/>
<dbReference type="SUPFAM" id="SSF52283">
    <property type="entry name" value="Formate/glycerate dehydrogenase catalytic domain-like"/>
    <property type="match status" value="1"/>
</dbReference>
<organism evidence="8 9">
    <name type="scientific">Inquilinus limosus</name>
    <dbReference type="NCBI Taxonomy" id="171674"/>
    <lineage>
        <taxon>Bacteria</taxon>
        <taxon>Pseudomonadati</taxon>
        <taxon>Pseudomonadota</taxon>
        <taxon>Alphaproteobacteria</taxon>
        <taxon>Rhodospirillales</taxon>
        <taxon>Rhodospirillaceae</taxon>
        <taxon>Inquilinus</taxon>
    </lineage>
</organism>
<dbReference type="Pfam" id="PF05222">
    <property type="entry name" value="AlaDh_PNT_N"/>
    <property type="match status" value="1"/>
</dbReference>
<dbReference type="GO" id="GO:0050661">
    <property type="term" value="F:NADP binding"/>
    <property type="evidence" value="ECO:0007669"/>
    <property type="project" value="TreeGrafter"/>
</dbReference>
<dbReference type="AlphaFoldDB" id="A0A952KDH2"/>
<evidence type="ECO:0000256" key="3">
    <source>
        <dbReference type="ARBA" id="ARBA00022857"/>
    </source>
</evidence>
<dbReference type="GO" id="GO:0006740">
    <property type="term" value="P:NADPH regeneration"/>
    <property type="evidence" value="ECO:0007669"/>
    <property type="project" value="TreeGrafter"/>
</dbReference>
<comment type="caution">
    <text evidence="8">The sequence shown here is derived from an EMBL/GenBank/DDBJ whole genome shotgun (WGS) entry which is preliminary data.</text>
</comment>
<evidence type="ECO:0000259" key="7">
    <source>
        <dbReference type="SMART" id="SM01003"/>
    </source>
</evidence>
<evidence type="ECO:0000256" key="4">
    <source>
        <dbReference type="ARBA" id="ARBA00022967"/>
    </source>
</evidence>
<evidence type="ECO:0000256" key="6">
    <source>
        <dbReference type="ARBA" id="ARBA00048202"/>
    </source>
</evidence>
<dbReference type="Gene3D" id="3.40.50.720">
    <property type="entry name" value="NAD(P)-binding Rossmann-like Domain"/>
    <property type="match status" value="1"/>
</dbReference>
<dbReference type="GO" id="GO:0005886">
    <property type="term" value="C:plasma membrane"/>
    <property type="evidence" value="ECO:0007669"/>
    <property type="project" value="TreeGrafter"/>
</dbReference>
<accession>A0A952KDH2</accession>
<keyword evidence="4" id="KW-1278">Translocase</keyword>
<dbReference type="Proteomes" id="UP000700706">
    <property type="component" value="Unassembled WGS sequence"/>
</dbReference>
<sequence>MRIGVLRERRDGERRVAATVDSVKKLVALGATVVVETGAGLGSAVTDEAYRSAGAEVAPDAAAALAGADVVLKVRRPLRSGEGEVDELSLIPRGATLIGILEPYDDADSLAAYAEAGIESFALEL</sequence>
<feature type="domain" description="Alanine dehydrogenase/pyridine nucleotide transhydrogenase N-terminal" evidence="7">
    <location>
        <begin position="4"/>
        <end position="125"/>
    </location>
</feature>